<dbReference type="Gene3D" id="2.170.16.10">
    <property type="entry name" value="Hedgehog/Intein (Hint) domain"/>
    <property type="match status" value="1"/>
</dbReference>
<dbReference type="EMBL" id="FOCO01000013">
    <property type="protein sequence ID" value="SEN40356.1"/>
    <property type="molecule type" value="Genomic_DNA"/>
</dbReference>
<gene>
    <name evidence="2" type="ORF">SAMN05216227_101342</name>
</gene>
<accession>A0A1H8G8H7</accession>
<dbReference type="Proteomes" id="UP000183002">
    <property type="component" value="Unassembled WGS sequence"/>
</dbReference>
<protein>
    <submittedName>
        <fullName evidence="2">Hint domain-containing protein</fullName>
    </submittedName>
</protein>
<keyword evidence="3" id="KW-1185">Reference proteome</keyword>
<dbReference type="SUPFAM" id="SSF51294">
    <property type="entry name" value="Hedgehog/intein (Hint) domain"/>
    <property type="match status" value="1"/>
</dbReference>
<evidence type="ECO:0000313" key="2">
    <source>
        <dbReference type="EMBL" id="SEN40356.1"/>
    </source>
</evidence>
<evidence type="ECO:0000259" key="1">
    <source>
        <dbReference type="Pfam" id="PF13403"/>
    </source>
</evidence>
<dbReference type="Pfam" id="PF13403">
    <property type="entry name" value="Hint_2"/>
    <property type="match status" value="1"/>
</dbReference>
<dbReference type="STRING" id="1077947.SAMN05216227_101342"/>
<proteinExistence type="predicted"/>
<dbReference type="RefSeq" id="WP_050518221.1">
    <property type="nucleotide sequence ID" value="NZ_FOCO01000013.1"/>
</dbReference>
<name>A0A1H8G8H7_9RHOB</name>
<feature type="domain" description="Hedgehog/Intein (Hint)" evidence="1">
    <location>
        <begin position="115"/>
        <end position="251"/>
    </location>
</feature>
<sequence>MGDGMGALDDACLGDIYELSTDASAQKMILKRDGDLQTVADDSDVGRPGAVVRLAARFTMMAPDGDKVELLALTSDETDEYWLLPLSPIGVQIEYTLVQMAQPAPEERLMDLLCISFARGTLITLGDGSQRTIEALTAGDKILTRNNGPQELRWVGHVTLRAVGAYAPVVISTGVMGNASDLIVSQHHRMFLYQRRRAQGSLKSEILVQAKHLVDGDKIFLREGGFVDYFSLVFDSHEIIYAEGIPAESLLVSEATVSRLPPELAAEVAERFPGLSQNQHFGVEAGPLDVAALRRDASKRGTGGC</sequence>
<dbReference type="InterPro" id="IPR028992">
    <property type="entry name" value="Hedgehog/Intein_dom"/>
</dbReference>
<reference evidence="2 3" key="1">
    <citation type="submission" date="2016-10" db="EMBL/GenBank/DDBJ databases">
        <authorList>
            <person name="de Groot N.N."/>
        </authorList>
    </citation>
    <scope>NUCLEOTIDE SEQUENCE [LARGE SCALE GENOMIC DNA]</scope>
    <source>
        <strain evidence="2 3">CGMCC 1.10836</strain>
    </source>
</reference>
<organism evidence="2 3">
    <name type="scientific">Pseudorhodobacter antarcticus</name>
    <dbReference type="NCBI Taxonomy" id="1077947"/>
    <lineage>
        <taxon>Bacteria</taxon>
        <taxon>Pseudomonadati</taxon>
        <taxon>Pseudomonadota</taxon>
        <taxon>Alphaproteobacteria</taxon>
        <taxon>Rhodobacterales</taxon>
        <taxon>Paracoccaceae</taxon>
        <taxon>Pseudorhodobacter</taxon>
    </lineage>
</organism>
<dbReference type="AlphaFoldDB" id="A0A1H8G8H7"/>
<dbReference type="InterPro" id="IPR036844">
    <property type="entry name" value="Hint_dom_sf"/>
</dbReference>
<evidence type="ECO:0000313" key="3">
    <source>
        <dbReference type="Proteomes" id="UP000183002"/>
    </source>
</evidence>
<dbReference type="OrthoDB" id="6305173at2"/>